<dbReference type="EMBL" id="CAJNOC010011266">
    <property type="protein sequence ID" value="CAF1146852.1"/>
    <property type="molecule type" value="Genomic_DNA"/>
</dbReference>
<keyword evidence="2" id="KW-1185">Reference proteome</keyword>
<evidence type="ECO:0000313" key="2">
    <source>
        <dbReference type="Proteomes" id="UP000663879"/>
    </source>
</evidence>
<sequence length="83" mass="9394">MGHIAKDCRLKQENNVYKKETYENKSQKYKNKTVPVCKTISDSILSILGFIYESNVQVKTATDDVKKVLGETEEGNVDIEGHT</sequence>
<name>A0A814SFR4_9BILA</name>
<protein>
    <submittedName>
        <fullName evidence="1">Uncharacterized protein</fullName>
    </submittedName>
</protein>
<gene>
    <name evidence="1" type="ORF">OXX778_LOCUS23134</name>
</gene>
<dbReference type="OrthoDB" id="5597136at2759"/>
<proteinExistence type="predicted"/>
<reference evidence="1" key="1">
    <citation type="submission" date="2021-02" db="EMBL/GenBank/DDBJ databases">
        <authorList>
            <person name="Nowell W R."/>
        </authorList>
    </citation>
    <scope>NUCLEOTIDE SEQUENCE</scope>
    <source>
        <strain evidence="1">Ploen Becks lab</strain>
    </source>
</reference>
<dbReference type="AlphaFoldDB" id="A0A814SFR4"/>
<organism evidence="1 2">
    <name type="scientific">Brachionus calyciflorus</name>
    <dbReference type="NCBI Taxonomy" id="104777"/>
    <lineage>
        <taxon>Eukaryota</taxon>
        <taxon>Metazoa</taxon>
        <taxon>Spiralia</taxon>
        <taxon>Gnathifera</taxon>
        <taxon>Rotifera</taxon>
        <taxon>Eurotatoria</taxon>
        <taxon>Monogononta</taxon>
        <taxon>Pseudotrocha</taxon>
        <taxon>Ploima</taxon>
        <taxon>Brachionidae</taxon>
        <taxon>Brachionus</taxon>
    </lineage>
</organism>
<accession>A0A814SFR4</accession>
<evidence type="ECO:0000313" key="1">
    <source>
        <dbReference type="EMBL" id="CAF1146852.1"/>
    </source>
</evidence>
<dbReference type="Proteomes" id="UP000663879">
    <property type="component" value="Unassembled WGS sequence"/>
</dbReference>
<comment type="caution">
    <text evidence="1">The sequence shown here is derived from an EMBL/GenBank/DDBJ whole genome shotgun (WGS) entry which is preliminary data.</text>
</comment>